<feature type="region of interest" description="Disordered" evidence="1">
    <location>
        <begin position="41"/>
        <end position="64"/>
    </location>
</feature>
<evidence type="ECO:0000313" key="3">
    <source>
        <dbReference type="Proteomes" id="UP001149813"/>
    </source>
</evidence>
<keyword evidence="3" id="KW-1185">Reference proteome</keyword>
<accession>A0A9W8CUG8</accession>
<protein>
    <submittedName>
        <fullName evidence="2">Uncharacterized protein</fullName>
    </submittedName>
</protein>
<gene>
    <name evidence="2" type="ORF">LPJ53_001863</name>
</gene>
<dbReference type="OrthoDB" id="10501218at2759"/>
<reference evidence="2" key="1">
    <citation type="submission" date="2022-07" db="EMBL/GenBank/DDBJ databases">
        <title>Phylogenomic reconstructions and comparative analyses of Kickxellomycotina fungi.</title>
        <authorList>
            <person name="Reynolds N.K."/>
            <person name="Stajich J.E."/>
            <person name="Barry K."/>
            <person name="Grigoriev I.V."/>
            <person name="Crous P."/>
            <person name="Smith M.E."/>
        </authorList>
    </citation>
    <scope>NUCLEOTIDE SEQUENCE</scope>
    <source>
        <strain evidence="2">NBRC 32514</strain>
    </source>
</reference>
<dbReference type="Proteomes" id="UP001149813">
    <property type="component" value="Unassembled WGS sequence"/>
</dbReference>
<sequence length="200" mass="22366">MDTSKQYKELTGSLFTIINALPAKVRKEFISILIDAHAPLSADHSSSENSGEFDYSEDESVRSDDTSINEMTFELDRGHFCFFRDTVTIMATKPKGVLYLEKTNRGGFKVIHTIKQSKKRYAFIVDSIDEQAAIKHLDKIGWSNLTSSVVWCTCVKRDAGKSSKAKSAKLCLLRRILTATNSDVALVHINSLKRLVASQD</sequence>
<organism evidence="2 3">
    <name type="scientific">Coemansia erecta</name>
    <dbReference type="NCBI Taxonomy" id="147472"/>
    <lineage>
        <taxon>Eukaryota</taxon>
        <taxon>Fungi</taxon>
        <taxon>Fungi incertae sedis</taxon>
        <taxon>Zoopagomycota</taxon>
        <taxon>Kickxellomycotina</taxon>
        <taxon>Kickxellomycetes</taxon>
        <taxon>Kickxellales</taxon>
        <taxon>Kickxellaceae</taxon>
        <taxon>Coemansia</taxon>
    </lineage>
</organism>
<comment type="caution">
    <text evidence="2">The sequence shown here is derived from an EMBL/GenBank/DDBJ whole genome shotgun (WGS) entry which is preliminary data.</text>
</comment>
<dbReference type="EMBL" id="JANBOJ010000051">
    <property type="protein sequence ID" value="KAJ1723852.1"/>
    <property type="molecule type" value="Genomic_DNA"/>
</dbReference>
<name>A0A9W8CUG8_9FUNG</name>
<dbReference type="AlphaFoldDB" id="A0A9W8CUG8"/>
<proteinExistence type="predicted"/>
<evidence type="ECO:0000256" key="1">
    <source>
        <dbReference type="SAM" id="MobiDB-lite"/>
    </source>
</evidence>
<evidence type="ECO:0000313" key="2">
    <source>
        <dbReference type="EMBL" id="KAJ1723852.1"/>
    </source>
</evidence>